<evidence type="ECO:0000313" key="1">
    <source>
        <dbReference type="EMBL" id="CED82668.1"/>
    </source>
</evidence>
<accession>A0A0F7SRH2</accession>
<dbReference type="AlphaFoldDB" id="A0A0F7SRH2"/>
<sequence length="202" mass="22510">MSTVSCSTSGSDQEQTDRKLQDFLLAKIPARFHPLLLRPPGPVNPAKGTSWDPSLVSLIDANEDHVPVCALPALHLLNSDWDAPHMILQDHEKEEQGIFDYLHTILHRSEGGSLSQEPEGEADGFWNATQWVPLLSHPFLLEAYPDSGGDLSKAKEGAKQFILDCEHAGRSGSEQERKTVDERNWREIKGLLKWAMVHGKTD</sequence>
<reference evidence="1" key="1">
    <citation type="submission" date="2014-08" db="EMBL/GenBank/DDBJ databases">
        <authorList>
            <person name="Sharma Rahul"/>
            <person name="Thines Marco"/>
        </authorList>
    </citation>
    <scope>NUCLEOTIDE SEQUENCE</scope>
</reference>
<name>A0A0F7SRH2_PHARH</name>
<dbReference type="EMBL" id="LN483142">
    <property type="protein sequence ID" value="CED82668.1"/>
    <property type="molecule type" value="Genomic_DNA"/>
</dbReference>
<proteinExistence type="predicted"/>
<organism evidence="1">
    <name type="scientific">Phaffia rhodozyma</name>
    <name type="common">Yeast</name>
    <name type="synonym">Xanthophyllomyces dendrorhous</name>
    <dbReference type="NCBI Taxonomy" id="264483"/>
    <lineage>
        <taxon>Eukaryota</taxon>
        <taxon>Fungi</taxon>
        <taxon>Dikarya</taxon>
        <taxon>Basidiomycota</taxon>
        <taxon>Agaricomycotina</taxon>
        <taxon>Tremellomycetes</taxon>
        <taxon>Cystofilobasidiales</taxon>
        <taxon>Mrakiaceae</taxon>
        <taxon>Phaffia</taxon>
    </lineage>
</organism>
<protein>
    <submittedName>
        <fullName evidence="1">Uncharacterized protein</fullName>
    </submittedName>
</protein>